<evidence type="ECO:0000313" key="1">
    <source>
        <dbReference type="EMBL" id="GMA94037.1"/>
    </source>
</evidence>
<organism evidence="1 2">
    <name type="scientific">Pseudolysinimonas kribbensis</name>
    <dbReference type="NCBI Taxonomy" id="433641"/>
    <lineage>
        <taxon>Bacteria</taxon>
        <taxon>Bacillati</taxon>
        <taxon>Actinomycetota</taxon>
        <taxon>Actinomycetes</taxon>
        <taxon>Micrococcales</taxon>
        <taxon>Microbacteriaceae</taxon>
        <taxon>Pseudolysinimonas</taxon>
    </lineage>
</organism>
<keyword evidence="2" id="KW-1185">Reference proteome</keyword>
<comment type="caution">
    <text evidence="1">The sequence shown here is derived from an EMBL/GenBank/DDBJ whole genome shotgun (WGS) entry which is preliminary data.</text>
</comment>
<dbReference type="EMBL" id="BSVB01000001">
    <property type="protein sequence ID" value="GMA94037.1"/>
    <property type="molecule type" value="Genomic_DNA"/>
</dbReference>
<dbReference type="Proteomes" id="UP001157034">
    <property type="component" value="Unassembled WGS sequence"/>
</dbReference>
<evidence type="ECO:0000313" key="2">
    <source>
        <dbReference type="Proteomes" id="UP001157034"/>
    </source>
</evidence>
<reference evidence="2" key="1">
    <citation type="journal article" date="2019" name="Int. J. Syst. Evol. Microbiol.">
        <title>The Global Catalogue of Microorganisms (GCM) 10K type strain sequencing project: providing services to taxonomists for standard genome sequencing and annotation.</title>
        <authorList>
            <consortium name="The Broad Institute Genomics Platform"/>
            <consortium name="The Broad Institute Genome Sequencing Center for Infectious Disease"/>
            <person name="Wu L."/>
            <person name="Ma J."/>
        </authorList>
    </citation>
    <scope>NUCLEOTIDE SEQUENCE [LARGE SCALE GENOMIC DNA]</scope>
    <source>
        <strain evidence="2">NBRC 108894</strain>
    </source>
</reference>
<protein>
    <submittedName>
        <fullName evidence="1">Uncharacterized protein</fullName>
    </submittedName>
</protein>
<dbReference type="RefSeq" id="WP_284253052.1">
    <property type="nucleotide sequence ID" value="NZ_BAAAQO010000003.1"/>
</dbReference>
<accession>A0ABQ6K5A0</accession>
<name>A0ABQ6K5A0_9MICO</name>
<proteinExistence type="predicted"/>
<gene>
    <name evidence="1" type="ORF">GCM10025881_08610</name>
</gene>
<sequence length="206" mass="22285">MPAAALRDIADFRLGLPEEWYPMPLDDSGRSWPGELAASLTDDPDAATRLTGELESARAAFVGMDDPLIRAAVWVGEPESGHADAAMVFAMAELDEIGMPDQYERFLASYANRTTDGEFYYNVSTWRSAVPAGEVVASHNLVAHPEADDAEGSLLEERVVIAVYPPGAAQAVQFIFSAQGLGSFENMPEQTQSIVLNLHVRLEGEA</sequence>